<accession>A0A364P013</accession>
<protein>
    <submittedName>
        <fullName evidence="1">Uncharacterized protein</fullName>
    </submittedName>
</protein>
<dbReference type="RefSeq" id="WP_112143690.1">
    <property type="nucleotide sequence ID" value="NZ_PGTO01000004.1"/>
</dbReference>
<dbReference type="AlphaFoldDB" id="A0A364P013"/>
<evidence type="ECO:0000313" key="1">
    <source>
        <dbReference type="EMBL" id="RAU22664.1"/>
    </source>
</evidence>
<evidence type="ECO:0000313" key="2">
    <source>
        <dbReference type="Proteomes" id="UP000251075"/>
    </source>
</evidence>
<keyword evidence="2" id="KW-1185">Reference proteome</keyword>
<organism evidence="1 2">
    <name type="scientific">Paramagnetospirillum kuznetsovii</name>
    <dbReference type="NCBI Taxonomy" id="2053833"/>
    <lineage>
        <taxon>Bacteria</taxon>
        <taxon>Pseudomonadati</taxon>
        <taxon>Pseudomonadota</taxon>
        <taxon>Alphaproteobacteria</taxon>
        <taxon>Rhodospirillales</taxon>
        <taxon>Magnetospirillaceae</taxon>
        <taxon>Paramagnetospirillum</taxon>
    </lineage>
</organism>
<dbReference type="EMBL" id="PGTO01000004">
    <property type="protein sequence ID" value="RAU22664.1"/>
    <property type="molecule type" value="Genomic_DNA"/>
</dbReference>
<dbReference type="Proteomes" id="UP000251075">
    <property type="component" value="Unassembled WGS sequence"/>
</dbReference>
<reference evidence="1 2" key="1">
    <citation type="submission" date="2017-11" db="EMBL/GenBank/DDBJ databases">
        <title>Draft genome sequence of magnetotactic bacterium Magnetospirillum kuznetsovii LBB-42.</title>
        <authorList>
            <person name="Grouzdev D.S."/>
            <person name="Rysina M.S."/>
            <person name="Baslerov R.V."/>
            <person name="Koziaeva V."/>
        </authorList>
    </citation>
    <scope>NUCLEOTIDE SEQUENCE [LARGE SCALE GENOMIC DNA]</scope>
    <source>
        <strain evidence="1 2">LBB-42</strain>
    </source>
</reference>
<dbReference type="OrthoDB" id="7365979at2"/>
<name>A0A364P013_9PROT</name>
<sequence>MAEEWAAEWADLNRRLWLASGSDEELDRDLAALFGQSPHAYSASVEDCRALVTAALPGWRLHLGYGASGMFPYALLSRDGIQIVSDAPTVPLAILRSLVAAKARSAPSALPPS</sequence>
<proteinExistence type="predicted"/>
<gene>
    <name evidence="1" type="ORF">CU669_08285</name>
</gene>
<comment type="caution">
    <text evidence="1">The sequence shown here is derived from an EMBL/GenBank/DDBJ whole genome shotgun (WGS) entry which is preliminary data.</text>
</comment>